<accession>A0A804MG78</accession>
<keyword evidence="4" id="KW-0802">TPR repeat</keyword>
<dbReference type="EnsemblPlants" id="Zm00001eb083020_T001">
    <property type="protein sequence ID" value="Zm00001eb083020_P001"/>
    <property type="gene ID" value="Zm00001eb083020"/>
</dbReference>
<reference evidence="6" key="3">
    <citation type="submission" date="2021-05" db="UniProtKB">
        <authorList>
            <consortium name="EnsemblPlants"/>
        </authorList>
    </citation>
    <scope>IDENTIFICATION</scope>
    <source>
        <strain evidence="6">cv. B73</strain>
    </source>
</reference>
<evidence type="ECO:0000313" key="7">
    <source>
        <dbReference type="Proteomes" id="UP000007305"/>
    </source>
</evidence>
<organism evidence="6 7">
    <name type="scientific">Zea mays</name>
    <name type="common">Maize</name>
    <dbReference type="NCBI Taxonomy" id="4577"/>
    <lineage>
        <taxon>Eukaryota</taxon>
        <taxon>Viridiplantae</taxon>
        <taxon>Streptophyta</taxon>
        <taxon>Embryophyta</taxon>
        <taxon>Tracheophyta</taxon>
        <taxon>Spermatophyta</taxon>
        <taxon>Magnoliopsida</taxon>
        <taxon>Liliopsida</taxon>
        <taxon>Poales</taxon>
        <taxon>Poaceae</taxon>
        <taxon>PACMAD clade</taxon>
        <taxon>Panicoideae</taxon>
        <taxon>Andropogonodae</taxon>
        <taxon>Andropogoneae</taxon>
        <taxon>Tripsacinae</taxon>
        <taxon>Zea</taxon>
    </lineage>
</organism>
<dbReference type="InParanoid" id="A0A804MG78"/>
<comment type="pathway">
    <text evidence="1">Protein modification; protein glycosylation.</text>
</comment>
<evidence type="ECO:0000313" key="6">
    <source>
        <dbReference type="EnsemblPlants" id="Zm00001eb083020_P001"/>
    </source>
</evidence>
<proteinExistence type="predicted"/>
<keyword evidence="2" id="KW-0808">Transferase</keyword>
<sequence>MWEAGVAFQFQPTRLREKWASERREEAKSLAELETPVTRLGARKPRLAMVFGDLYPSAMQLQMVSVASVLEAMGYEMKMSVLPSVQPFHAIAYPIDPLLALEIRYVSSDFGNHPLSHLMRSVFGMHDRANIEVFCYAHSQNDGTEWRQRIQSEAEHFVDVSVMTSDNIAKLINQDKIQILINLNGYTKLSVV</sequence>
<reference evidence="7" key="1">
    <citation type="submission" date="2015-12" db="EMBL/GenBank/DDBJ databases">
        <title>Update maize B73 reference genome by single molecule sequencing technologies.</title>
        <authorList>
            <consortium name="Maize Genome Sequencing Project"/>
            <person name="Ware D."/>
        </authorList>
    </citation>
    <scope>NUCLEOTIDE SEQUENCE [LARGE SCALE GENOMIC DNA]</scope>
    <source>
        <strain evidence="7">cv. B73</strain>
    </source>
</reference>
<dbReference type="Gene3D" id="3.40.50.11380">
    <property type="match status" value="1"/>
</dbReference>
<evidence type="ECO:0000256" key="1">
    <source>
        <dbReference type="ARBA" id="ARBA00004922"/>
    </source>
</evidence>
<dbReference type="Pfam" id="PF13844">
    <property type="entry name" value="Glyco_transf_41"/>
    <property type="match status" value="1"/>
</dbReference>
<keyword evidence="3" id="KW-0677">Repeat</keyword>
<dbReference type="PANTHER" id="PTHR44998:SF1">
    <property type="entry name" value="UDP-N-ACETYLGLUCOSAMINE--PEPTIDE N-ACETYLGLUCOSAMINYLTRANSFERASE 110 KDA SUBUNIT"/>
    <property type="match status" value="1"/>
</dbReference>
<dbReference type="InterPro" id="IPR029489">
    <property type="entry name" value="OGT/SEC/SPY_C"/>
</dbReference>
<dbReference type="PANTHER" id="PTHR44998">
    <property type="match status" value="1"/>
</dbReference>
<dbReference type="Gramene" id="Zm00001eb083020_T001">
    <property type="protein sequence ID" value="Zm00001eb083020_P001"/>
    <property type="gene ID" value="Zm00001eb083020"/>
</dbReference>
<evidence type="ECO:0000256" key="2">
    <source>
        <dbReference type="ARBA" id="ARBA00022679"/>
    </source>
</evidence>
<dbReference type="GO" id="GO:0016740">
    <property type="term" value="F:transferase activity"/>
    <property type="evidence" value="ECO:0007669"/>
    <property type="project" value="UniProtKB-KW"/>
</dbReference>
<evidence type="ECO:0000256" key="3">
    <source>
        <dbReference type="ARBA" id="ARBA00022737"/>
    </source>
</evidence>
<keyword evidence="7" id="KW-1185">Reference proteome</keyword>
<dbReference type="AlphaFoldDB" id="A0A804MG78"/>
<reference evidence="6" key="2">
    <citation type="submission" date="2019-07" db="EMBL/GenBank/DDBJ databases">
        <authorList>
            <person name="Seetharam A."/>
            <person name="Woodhouse M."/>
            <person name="Cannon E."/>
        </authorList>
    </citation>
    <scope>NUCLEOTIDE SEQUENCE [LARGE SCALE GENOMIC DNA]</scope>
    <source>
        <strain evidence="6">cv. B73</strain>
    </source>
</reference>
<evidence type="ECO:0000259" key="5">
    <source>
        <dbReference type="Pfam" id="PF13844"/>
    </source>
</evidence>
<dbReference type="Proteomes" id="UP000007305">
    <property type="component" value="Chromosome 2"/>
</dbReference>
<name>A0A804MG78_MAIZE</name>
<evidence type="ECO:0000256" key="4">
    <source>
        <dbReference type="ARBA" id="ARBA00022803"/>
    </source>
</evidence>
<protein>
    <recommendedName>
        <fullName evidence="5">O-GlcNAc transferase C-terminal domain-containing protein</fullName>
    </recommendedName>
</protein>
<feature type="domain" description="O-GlcNAc transferase C-terminal" evidence="5">
    <location>
        <begin position="101"/>
        <end position="188"/>
    </location>
</feature>